<evidence type="ECO:0000259" key="1">
    <source>
        <dbReference type="SMART" id="SM00471"/>
    </source>
</evidence>
<dbReference type="EMBL" id="BSPL01000017">
    <property type="protein sequence ID" value="GLS71277.1"/>
    <property type="molecule type" value="Genomic_DNA"/>
</dbReference>
<accession>A0AA37WTR4</accession>
<protein>
    <recommendedName>
        <fullName evidence="1">HD/PDEase domain-containing protein</fullName>
    </recommendedName>
</protein>
<evidence type="ECO:0000313" key="3">
    <source>
        <dbReference type="Proteomes" id="UP001157440"/>
    </source>
</evidence>
<proteinExistence type="predicted"/>
<keyword evidence="3" id="KW-1185">Reference proteome</keyword>
<dbReference type="InterPro" id="IPR003607">
    <property type="entry name" value="HD/PDEase_dom"/>
</dbReference>
<dbReference type="AlphaFoldDB" id="A0AA37WTR4"/>
<evidence type="ECO:0000313" key="2">
    <source>
        <dbReference type="EMBL" id="GLS71277.1"/>
    </source>
</evidence>
<feature type="domain" description="HD/PDEase" evidence="1">
    <location>
        <begin position="114"/>
        <end position="266"/>
    </location>
</feature>
<dbReference type="Proteomes" id="UP001157440">
    <property type="component" value="Unassembled WGS sequence"/>
</dbReference>
<dbReference type="SUPFAM" id="SSF109604">
    <property type="entry name" value="HD-domain/PDEase-like"/>
    <property type="match status" value="1"/>
</dbReference>
<comment type="caution">
    <text evidence="2">The sequence shown here is derived from an EMBL/GenBank/DDBJ whole genome shotgun (WGS) entry which is preliminary data.</text>
</comment>
<organism evidence="2 3">
    <name type="scientific">Methylobacterium tardum</name>
    <dbReference type="NCBI Taxonomy" id="374432"/>
    <lineage>
        <taxon>Bacteria</taxon>
        <taxon>Pseudomonadati</taxon>
        <taxon>Pseudomonadota</taxon>
        <taxon>Alphaproteobacteria</taxon>
        <taxon>Hyphomicrobiales</taxon>
        <taxon>Methylobacteriaceae</taxon>
        <taxon>Methylobacterium</taxon>
    </lineage>
</organism>
<name>A0AA37WTR4_9HYPH</name>
<sequence>MAVWQTGSVQGGGSARGCRRPYAVARSEVQGTVSAGPRRHRFHRADGRETRRAGFPPAREVTAMFDMTKVVANALGEQLALTYQRTFGSREPRYAEIIEASARLMIERIVGSDALYHDGDHTTLVTLVAQDILRGRFLQQGVTPEDWLHMIVAALYHDIGYVRGVCSGDRADAFVVDAQGTTVSLPRGASDAALAFYHIERSKLAVQERFGTHDLVDAGRVIRAIELTRFPVPEDDEHRETGTEAGLMRAADLIGQLGDPLYPRKLNALFY</sequence>
<dbReference type="Gene3D" id="1.10.3210.10">
    <property type="entry name" value="Hypothetical protein af1432"/>
    <property type="match status" value="1"/>
</dbReference>
<dbReference type="SMART" id="SM00471">
    <property type="entry name" value="HDc"/>
    <property type="match status" value="1"/>
</dbReference>
<gene>
    <name evidence="2" type="ORF">GCM10007890_32900</name>
</gene>
<reference evidence="3" key="1">
    <citation type="journal article" date="2019" name="Int. J. Syst. Evol. Microbiol.">
        <title>The Global Catalogue of Microorganisms (GCM) 10K type strain sequencing project: providing services to taxonomists for standard genome sequencing and annotation.</title>
        <authorList>
            <consortium name="The Broad Institute Genomics Platform"/>
            <consortium name="The Broad Institute Genome Sequencing Center for Infectious Disease"/>
            <person name="Wu L."/>
            <person name="Ma J."/>
        </authorList>
    </citation>
    <scope>NUCLEOTIDE SEQUENCE [LARGE SCALE GENOMIC DNA]</scope>
    <source>
        <strain evidence="3">NBRC 103632</strain>
    </source>
</reference>